<protein>
    <recommendedName>
        <fullName evidence="1">HTH cro/C1-type domain-containing protein</fullName>
    </recommendedName>
</protein>
<dbReference type="InterPro" id="IPR010982">
    <property type="entry name" value="Lambda_DNA-bd_dom_sf"/>
</dbReference>
<dbReference type="CDD" id="cd00093">
    <property type="entry name" value="HTH_XRE"/>
    <property type="match status" value="1"/>
</dbReference>
<evidence type="ECO:0000259" key="1">
    <source>
        <dbReference type="SMART" id="SM00530"/>
    </source>
</evidence>
<feature type="domain" description="HTH cro/C1-type" evidence="1">
    <location>
        <begin position="10"/>
        <end position="64"/>
    </location>
</feature>
<accession>A0ABN5H0G8</accession>
<evidence type="ECO:0000313" key="2">
    <source>
        <dbReference type="EMBL" id="AUW94226.1"/>
    </source>
</evidence>
<evidence type="ECO:0000313" key="3">
    <source>
        <dbReference type="Proteomes" id="UP000325292"/>
    </source>
</evidence>
<dbReference type="Proteomes" id="UP000325292">
    <property type="component" value="Chromosome"/>
</dbReference>
<dbReference type="InterPro" id="IPR001387">
    <property type="entry name" value="Cro/C1-type_HTH"/>
</dbReference>
<dbReference type="SUPFAM" id="SSF47413">
    <property type="entry name" value="lambda repressor-like DNA-binding domains"/>
    <property type="match status" value="1"/>
</dbReference>
<dbReference type="Gene3D" id="1.10.260.40">
    <property type="entry name" value="lambda repressor-like DNA-binding domains"/>
    <property type="match status" value="1"/>
</dbReference>
<organism evidence="2 3">
    <name type="scientific">Sulfobacillus thermotolerans</name>
    <dbReference type="NCBI Taxonomy" id="338644"/>
    <lineage>
        <taxon>Bacteria</taxon>
        <taxon>Bacillati</taxon>
        <taxon>Bacillota</taxon>
        <taxon>Clostridia</taxon>
        <taxon>Eubacteriales</taxon>
        <taxon>Clostridiales Family XVII. Incertae Sedis</taxon>
        <taxon>Sulfobacillus</taxon>
    </lineage>
</organism>
<reference evidence="2 3" key="1">
    <citation type="journal article" date="2019" name="Sci. Rep.">
        <title>Sulfobacillus thermotolerans: new insights into resistance and metabolic capacities of acidophilic chemolithotrophs.</title>
        <authorList>
            <person name="Panyushkina A.E."/>
            <person name="Babenko V.V."/>
            <person name="Nikitina A.S."/>
            <person name="Selezneva O.V."/>
            <person name="Tsaplina I.A."/>
            <person name="Letarova M.A."/>
            <person name="Kostryukova E.S."/>
            <person name="Letarov A.V."/>
        </authorList>
    </citation>
    <scope>NUCLEOTIDE SEQUENCE [LARGE SCALE GENOMIC DNA]</scope>
    <source>
        <strain evidence="2 3">Kr1</strain>
    </source>
</reference>
<gene>
    <name evidence="2" type="ORF">BXT84_09920</name>
</gene>
<dbReference type="SMART" id="SM00530">
    <property type="entry name" value="HTH_XRE"/>
    <property type="match status" value="1"/>
</dbReference>
<proteinExistence type="predicted"/>
<keyword evidence="3" id="KW-1185">Reference proteome</keyword>
<name>A0ABN5H0G8_9FIRM</name>
<dbReference type="EMBL" id="CP019454">
    <property type="protein sequence ID" value="AUW94226.1"/>
    <property type="molecule type" value="Genomic_DNA"/>
</dbReference>
<sequence length="69" mass="7785">MATLTVNIPAMRNYMEQRGWSERDLAAHMDLAYSYVNRVLGGKRQPGAKFIAGVLLLGMTLEEAFILQR</sequence>